<feature type="compositionally biased region" description="Pro residues" evidence="2">
    <location>
        <begin position="1153"/>
        <end position="1174"/>
    </location>
</feature>
<dbReference type="GO" id="GO:0006397">
    <property type="term" value="P:mRNA processing"/>
    <property type="evidence" value="ECO:0007669"/>
    <property type="project" value="UniProtKB-KW"/>
</dbReference>
<proteinExistence type="predicted"/>
<dbReference type="Gene3D" id="2.30.30.140">
    <property type="match status" value="1"/>
</dbReference>
<feature type="compositionally biased region" description="Basic and acidic residues" evidence="2">
    <location>
        <begin position="1025"/>
        <end position="1035"/>
    </location>
</feature>
<dbReference type="CDD" id="cd20147">
    <property type="entry name" value="PWWP_HULK"/>
    <property type="match status" value="1"/>
</dbReference>
<feature type="domain" description="CID" evidence="4">
    <location>
        <begin position="871"/>
        <end position="1012"/>
    </location>
</feature>
<dbReference type="EMBL" id="VEPZ02001330">
    <property type="protein sequence ID" value="KAE8679620.1"/>
    <property type="molecule type" value="Genomic_DNA"/>
</dbReference>
<feature type="region of interest" description="Disordered" evidence="2">
    <location>
        <begin position="642"/>
        <end position="709"/>
    </location>
</feature>
<evidence type="ECO:0000259" key="3">
    <source>
        <dbReference type="PROSITE" id="PS50812"/>
    </source>
</evidence>
<gene>
    <name evidence="5" type="ORF">F3Y22_tig00111398pilonHSYRG00227</name>
</gene>
<dbReference type="OrthoDB" id="62853at2759"/>
<feature type="region of interest" description="Disordered" evidence="2">
    <location>
        <begin position="1014"/>
        <end position="1035"/>
    </location>
</feature>
<accession>A0A6A2Y5S7</accession>
<dbReference type="SMART" id="SM00293">
    <property type="entry name" value="PWWP"/>
    <property type="match status" value="1"/>
</dbReference>
<keyword evidence="1" id="KW-0507">mRNA processing</keyword>
<organism evidence="5 6">
    <name type="scientific">Hibiscus syriacus</name>
    <name type="common">Rose of Sharon</name>
    <dbReference type="NCBI Taxonomy" id="106335"/>
    <lineage>
        <taxon>Eukaryota</taxon>
        <taxon>Viridiplantae</taxon>
        <taxon>Streptophyta</taxon>
        <taxon>Embryophyta</taxon>
        <taxon>Tracheophyta</taxon>
        <taxon>Spermatophyta</taxon>
        <taxon>Magnoliopsida</taxon>
        <taxon>eudicotyledons</taxon>
        <taxon>Gunneridae</taxon>
        <taxon>Pentapetalae</taxon>
        <taxon>rosids</taxon>
        <taxon>malvids</taxon>
        <taxon>Malvales</taxon>
        <taxon>Malvaceae</taxon>
        <taxon>Malvoideae</taxon>
        <taxon>Hibiscus</taxon>
    </lineage>
</organism>
<sequence length="1407" mass="154574">MAPGRRKGTSKAAASAAARRQWKVGDLVLAKIKGFPAWPAMISEPEKWGYSSDRKKVLVHFFGTQQIAFCNPADVEAFTEEKKQSLLIKRQRKDADFVRAVQEIINSYENSKKQDQVNNFNYDDRVIGANCGNSVDSSASKDLTDTCEATSKFPLETSDDVINQNDPILATEVTQPEAKIDGVCEKESISEQPPDTVLIKETPALTTYSSRKRSDGLQFQKTIAQKKAAQVRRVRSSSRVEPSRLQNFMKLSNDIGTAFDIPTNVIPDGSLRRDKQFKKSAEDFESDDVDSSMLMSNGSIDYYGSEIATVDSDGGSLNEGTVDSICKPEHSENDLECLEGDAELSKGLDLPIKAVVIKKKRKPFRKWMNNNLTELPVRMGKEEKLNLGINNAGKNLLNTCKNSSDGYSKDDGDEHLPLLKRARVRMGKLEAAGDFNCSLPTEEKLVNEGAVNSLEQMSPSSSCHNVSPTDRDCLKLKGVLVNISPSKGNIQFQGSTPEGPEPLKVETNQLGCLAGGEAALPPSKRLHRALEAMSANAAEEDQTCPEHSLKMKTPDGQCHGSPIRSDSHITVKEEEGKGLEQGGMDLIVNSDFIIFSIPNSMPSEKLAKSSLESDICSQPADSPNSQKLELDKDVLVKSMNHVSEDTREGQSLEYLSPNPDKSQALNCGSSDQLLSKDDSDVEPAGLSNFKTEDPNEQLNTSEHSDMSLDPITGTEKAFKISPQEGSNLFQCSAQHTIHEKSESSKSQTDDNSLVHSICEVPEAFQTDRKQMSTSLIRDDNSDKDVVAVQLSPFPVDEVDSPARVSPFNALNFHVSTSESANIIQSNGYCSPNVQSQSNKSLSVSIADDEGRADSVASERPKSVSKCSNYTEAHSVLSSLENTLAVLTRTKESIARATRIAIGCAKFGVSAKVVEIIARNLESESSLHRRVDLFFLVDSITQCSWSLKGHVGGVYLSAIQAALPRLLSSAAPPGPIAHENRRQCLKVLRLWLERKILPEPVVRHHIRELDSFGVSSSGGPFSRRTARTERPFDDPVRDMEGMLVDEYGSNSSFQLPGFCMPRILKDEDERSDSDGCSFEAVTPEHDSRIPEEQEANPTIEKRRHILEDVDGELEMEDVAPSEIEMSSATAAAGVNAAQASIQQGDQHFSLSFAPPLPHDVPPSSPPPPPPNPPFPISDHYASVNSTIHTSIHNRQDDLQSTVPSLVAPRINPAMCTSSVPYLGHESRDLPVPMQVSDFNTSFNSFSVHQMNNIQQTDGPNFHHNDYPPRPPHPLPSNQFPYGNSGPHMNLMRDAPPPLYSNRYYSPNMEGGNYYSSHERMQPASNDPRDNWRFPPPPFCGPQYAADNPEAYGYGSYGGPQCGSTRYPNQRWGFHPPPMNHCHRSSFPVGPHPEGVVPVGSRAPSWRPR</sequence>
<comment type="caution">
    <text evidence="5">The sequence shown here is derived from an EMBL/GenBank/DDBJ whole genome shotgun (WGS) entry which is preliminary data.</text>
</comment>
<dbReference type="InterPro" id="IPR008942">
    <property type="entry name" value="ENTH_VHS"/>
</dbReference>
<dbReference type="PROSITE" id="PS50812">
    <property type="entry name" value="PWWP"/>
    <property type="match status" value="1"/>
</dbReference>
<evidence type="ECO:0000259" key="4">
    <source>
        <dbReference type="PROSITE" id="PS51391"/>
    </source>
</evidence>
<evidence type="ECO:0000256" key="1">
    <source>
        <dbReference type="ARBA" id="ARBA00022664"/>
    </source>
</evidence>
<evidence type="ECO:0000313" key="6">
    <source>
        <dbReference type="Proteomes" id="UP000436088"/>
    </source>
</evidence>
<dbReference type="Proteomes" id="UP000436088">
    <property type="component" value="Unassembled WGS sequence"/>
</dbReference>
<feature type="compositionally biased region" description="Polar residues" evidence="2">
    <location>
        <begin position="659"/>
        <end position="668"/>
    </location>
</feature>
<evidence type="ECO:0000313" key="5">
    <source>
        <dbReference type="EMBL" id="KAE8679620.1"/>
    </source>
</evidence>
<dbReference type="SUPFAM" id="SSF63748">
    <property type="entry name" value="Tudor/PWWP/MBT"/>
    <property type="match status" value="1"/>
</dbReference>
<feature type="region of interest" description="Disordered" evidence="2">
    <location>
        <begin position="1313"/>
        <end position="1332"/>
    </location>
</feature>
<dbReference type="InterPro" id="IPR000313">
    <property type="entry name" value="PWWP_dom"/>
</dbReference>
<feature type="domain" description="PWWP" evidence="3">
    <location>
        <begin position="24"/>
        <end position="81"/>
    </location>
</feature>
<evidence type="ECO:0000256" key="2">
    <source>
        <dbReference type="SAM" id="MobiDB-lite"/>
    </source>
</evidence>
<dbReference type="SMART" id="SM00582">
    <property type="entry name" value="RPR"/>
    <property type="match status" value="1"/>
</dbReference>
<protein>
    <submittedName>
        <fullName evidence="5">HUA2-like protein 3-like isoform X3</fullName>
    </submittedName>
</protein>
<feature type="region of interest" description="Disordered" evidence="2">
    <location>
        <begin position="1148"/>
        <end position="1179"/>
    </location>
</feature>
<feature type="compositionally biased region" description="Basic and acidic residues" evidence="2">
    <location>
        <begin position="1315"/>
        <end position="1330"/>
    </location>
</feature>
<dbReference type="Pfam" id="PF00855">
    <property type="entry name" value="PWWP"/>
    <property type="match status" value="1"/>
</dbReference>
<dbReference type="PANTHER" id="PTHR12550">
    <property type="entry name" value="HEPATOMA-DERIVED GROWTH FACTOR-RELATED"/>
    <property type="match status" value="1"/>
</dbReference>
<feature type="region of interest" description="Disordered" evidence="2">
    <location>
        <begin position="1068"/>
        <end position="1099"/>
    </location>
</feature>
<dbReference type="PANTHER" id="PTHR12550:SF49">
    <property type="entry name" value="PROTEIN HUA2-LIKE 2-RELATED"/>
    <property type="match status" value="1"/>
</dbReference>
<dbReference type="Pfam" id="PF04818">
    <property type="entry name" value="CID"/>
    <property type="match status" value="1"/>
</dbReference>
<dbReference type="InterPro" id="IPR006569">
    <property type="entry name" value="CID_dom"/>
</dbReference>
<keyword evidence="6" id="KW-1185">Reference proteome</keyword>
<reference evidence="5" key="1">
    <citation type="submission" date="2019-09" db="EMBL/GenBank/DDBJ databases">
        <title>Draft genome information of white flower Hibiscus syriacus.</title>
        <authorList>
            <person name="Kim Y.-M."/>
        </authorList>
    </citation>
    <scope>NUCLEOTIDE SEQUENCE [LARGE SCALE GENOMIC DNA]</scope>
    <source>
        <strain evidence="5">YM2019G1</strain>
    </source>
</reference>
<dbReference type="PROSITE" id="PS51391">
    <property type="entry name" value="CID"/>
    <property type="match status" value="1"/>
</dbReference>
<feature type="compositionally biased region" description="Basic and acidic residues" evidence="2">
    <location>
        <begin position="1081"/>
        <end position="1090"/>
    </location>
</feature>
<name>A0A6A2Y5S7_HIBSY</name>
<dbReference type="GO" id="GO:0005634">
    <property type="term" value="C:nucleus"/>
    <property type="evidence" value="ECO:0007669"/>
    <property type="project" value="UniProtKB-ARBA"/>
</dbReference>
<dbReference type="Gene3D" id="1.25.40.90">
    <property type="match status" value="1"/>
</dbReference>